<dbReference type="GO" id="GO:0071011">
    <property type="term" value="C:precatalytic spliceosome"/>
    <property type="evidence" value="ECO:0007669"/>
    <property type="project" value="TreeGrafter"/>
</dbReference>
<keyword evidence="7" id="KW-0539">Nucleus</keyword>
<dbReference type="EMBL" id="LR899711">
    <property type="protein sequence ID" value="CAD7241916.1"/>
    <property type="molecule type" value="Genomic_DNA"/>
</dbReference>
<keyword evidence="5" id="KW-0747">Spliceosome</keyword>
<dbReference type="EMBL" id="CAJPEV010000194">
    <property type="protein sequence ID" value="CAG0882135.1"/>
    <property type="molecule type" value="Genomic_DNA"/>
</dbReference>
<evidence type="ECO:0000313" key="9">
    <source>
        <dbReference type="EMBL" id="CAD7241916.1"/>
    </source>
</evidence>
<evidence type="ECO:0000256" key="8">
    <source>
        <dbReference type="SAM" id="Coils"/>
    </source>
</evidence>
<protein>
    <recommendedName>
        <fullName evidence="3">Pre-mRNA-splicing factor SPF27</fullName>
    </recommendedName>
</protein>
<keyword evidence="8" id="KW-0175">Coiled coil</keyword>
<comment type="subcellular location">
    <subcellularLocation>
        <location evidence="1">Nucleus</location>
    </subcellularLocation>
</comment>
<dbReference type="GO" id="GO:0006397">
    <property type="term" value="P:mRNA processing"/>
    <property type="evidence" value="ECO:0007669"/>
    <property type="project" value="UniProtKB-KW"/>
</dbReference>
<dbReference type="InterPro" id="IPR008409">
    <property type="entry name" value="SPF27"/>
</dbReference>
<accession>A0A7R8X347</accession>
<keyword evidence="10" id="KW-1185">Reference proteome</keyword>
<evidence type="ECO:0000256" key="3">
    <source>
        <dbReference type="ARBA" id="ARBA00014158"/>
    </source>
</evidence>
<name>A0A7R8X347_9CRUS</name>
<dbReference type="Proteomes" id="UP000677054">
    <property type="component" value="Unassembled WGS sequence"/>
</dbReference>
<reference evidence="9" key="1">
    <citation type="submission" date="2020-11" db="EMBL/GenBank/DDBJ databases">
        <authorList>
            <person name="Tran Van P."/>
        </authorList>
    </citation>
    <scope>NUCLEOTIDE SEQUENCE</scope>
</reference>
<proteinExistence type="inferred from homology"/>
<evidence type="ECO:0000256" key="7">
    <source>
        <dbReference type="ARBA" id="ARBA00023242"/>
    </source>
</evidence>
<dbReference type="GO" id="GO:0008380">
    <property type="term" value="P:RNA splicing"/>
    <property type="evidence" value="ECO:0007669"/>
    <property type="project" value="UniProtKB-KW"/>
</dbReference>
<feature type="coiled-coil region" evidence="8">
    <location>
        <begin position="172"/>
        <end position="206"/>
    </location>
</feature>
<keyword evidence="6" id="KW-0508">mRNA splicing</keyword>
<dbReference type="Pfam" id="PF05700">
    <property type="entry name" value="BCAS2"/>
    <property type="match status" value="1"/>
</dbReference>
<sequence length="255" mass="30032">MDKNFLREERENYNLLLHPNLLYKTVLNLPFFSGTRLQRMTQEVVVDALPYIDHGYDEPGVREAALAMVEEETRRYRPTKNYLEHLPPLNLHAFESQVMRAEFERLGNRQPMEILSMKRYELPPPPAGKLTDIQAWTECVENSQAQLEHQSTRIYNLELMLEYGCESWRVYNDTLLQLLTSAQKQLQTLRKEIQEVNWKRKNLQMQVGEELERLESTWVGLVSKNYEIELALSQMEQQAHLRGLQIQGQQRAGET</sequence>
<dbReference type="GO" id="GO:0000974">
    <property type="term" value="C:Prp19 complex"/>
    <property type="evidence" value="ECO:0007669"/>
    <property type="project" value="TreeGrafter"/>
</dbReference>
<evidence type="ECO:0000256" key="1">
    <source>
        <dbReference type="ARBA" id="ARBA00004123"/>
    </source>
</evidence>
<dbReference type="PANTHER" id="PTHR13296:SF0">
    <property type="entry name" value="PRE-MRNA-SPLICING FACTOR SPF27"/>
    <property type="match status" value="1"/>
</dbReference>
<comment type="similarity">
    <text evidence="2">Belongs to the SPF27 family.</text>
</comment>
<dbReference type="PANTHER" id="PTHR13296">
    <property type="entry name" value="BCAS2 PROTEIN"/>
    <property type="match status" value="1"/>
</dbReference>
<keyword evidence="4" id="KW-0507">mRNA processing</keyword>
<dbReference type="OrthoDB" id="205794at2759"/>
<evidence type="ECO:0000256" key="5">
    <source>
        <dbReference type="ARBA" id="ARBA00022728"/>
    </source>
</evidence>
<evidence type="ECO:0000313" key="10">
    <source>
        <dbReference type="Proteomes" id="UP000677054"/>
    </source>
</evidence>
<organism evidence="9">
    <name type="scientific">Darwinula stevensoni</name>
    <dbReference type="NCBI Taxonomy" id="69355"/>
    <lineage>
        <taxon>Eukaryota</taxon>
        <taxon>Metazoa</taxon>
        <taxon>Ecdysozoa</taxon>
        <taxon>Arthropoda</taxon>
        <taxon>Crustacea</taxon>
        <taxon>Oligostraca</taxon>
        <taxon>Ostracoda</taxon>
        <taxon>Podocopa</taxon>
        <taxon>Podocopida</taxon>
        <taxon>Darwinulocopina</taxon>
        <taxon>Darwinuloidea</taxon>
        <taxon>Darwinulidae</taxon>
        <taxon>Darwinula</taxon>
    </lineage>
</organism>
<gene>
    <name evidence="9" type="ORF">DSTB1V02_LOCUS1892</name>
</gene>
<dbReference type="GO" id="GO:0071013">
    <property type="term" value="C:catalytic step 2 spliceosome"/>
    <property type="evidence" value="ECO:0007669"/>
    <property type="project" value="TreeGrafter"/>
</dbReference>
<evidence type="ECO:0000256" key="6">
    <source>
        <dbReference type="ARBA" id="ARBA00023187"/>
    </source>
</evidence>
<evidence type="ECO:0000256" key="4">
    <source>
        <dbReference type="ARBA" id="ARBA00022664"/>
    </source>
</evidence>
<evidence type="ECO:0000256" key="2">
    <source>
        <dbReference type="ARBA" id="ARBA00010788"/>
    </source>
</evidence>
<dbReference type="AlphaFoldDB" id="A0A7R8X347"/>